<keyword evidence="3" id="KW-1185">Reference proteome</keyword>
<comment type="caution">
    <text evidence="2">The sequence shown here is derived from an EMBL/GenBank/DDBJ whole genome shotgun (WGS) entry which is preliminary data.</text>
</comment>
<evidence type="ECO:0000256" key="1">
    <source>
        <dbReference type="SAM" id="MobiDB-lite"/>
    </source>
</evidence>
<evidence type="ECO:0000313" key="3">
    <source>
        <dbReference type="Proteomes" id="UP001458880"/>
    </source>
</evidence>
<evidence type="ECO:0000313" key="2">
    <source>
        <dbReference type="EMBL" id="KAK9719716.1"/>
    </source>
</evidence>
<dbReference type="AlphaFoldDB" id="A0AAW1KKY0"/>
<reference evidence="2 3" key="1">
    <citation type="journal article" date="2024" name="BMC Genomics">
        <title>De novo assembly and annotation of Popillia japonica's genome with initial clues to its potential as an invasive pest.</title>
        <authorList>
            <person name="Cucini C."/>
            <person name="Boschi S."/>
            <person name="Funari R."/>
            <person name="Cardaioli E."/>
            <person name="Iannotti N."/>
            <person name="Marturano G."/>
            <person name="Paoli F."/>
            <person name="Bruttini M."/>
            <person name="Carapelli A."/>
            <person name="Frati F."/>
            <person name="Nardi F."/>
        </authorList>
    </citation>
    <scope>NUCLEOTIDE SEQUENCE [LARGE SCALE GENOMIC DNA]</scope>
    <source>
        <strain evidence="2">DMR45628</strain>
    </source>
</reference>
<protein>
    <submittedName>
        <fullName evidence="2">Uncharacterized protein</fullName>
    </submittedName>
</protein>
<gene>
    <name evidence="2" type="ORF">QE152_g22494</name>
</gene>
<feature type="region of interest" description="Disordered" evidence="1">
    <location>
        <begin position="50"/>
        <end position="79"/>
    </location>
</feature>
<proteinExistence type="predicted"/>
<dbReference type="EMBL" id="JASPKY010000217">
    <property type="protein sequence ID" value="KAK9719716.1"/>
    <property type="molecule type" value="Genomic_DNA"/>
</dbReference>
<organism evidence="2 3">
    <name type="scientific">Popillia japonica</name>
    <name type="common">Japanese beetle</name>
    <dbReference type="NCBI Taxonomy" id="7064"/>
    <lineage>
        <taxon>Eukaryota</taxon>
        <taxon>Metazoa</taxon>
        <taxon>Ecdysozoa</taxon>
        <taxon>Arthropoda</taxon>
        <taxon>Hexapoda</taxon>
        <taxon>Insecta</taxon>
        <taxon>Pterygota</taxon>
        <taxon>Neoptera</taxon>
        <taxon>Endopterygota</taxon>
        <taxon>Coleoptera</taxon>
        <taxon>Polyphaga</taxon>
        <taxon>Scarabaeiformia</taxon>
        <taxon>Scarabaeidae</taxon>
        <taxon>Rutelinae</taxon>
        <taxon>Popillia</taxon>
    </lineage>
</organism>
<accession>A0AAW1KKY0</accession>
<feature type="region of interest" description="Disordered" evidence="1">
    <location>
        <begin position="1"/>
        <end position="28"/>
    </location>
</feature>
<name>A0AAW1KKY0_POPJA</name>
<dbReference type="Proteomes" id="UP001458880">
    <property type="component" value="Unassembled WGS sequence"/>
</dbReference>
<sequence length="94" mass="10415">MGLALIGRPADNSFAGTPSLDKNVEKDMGGEVSGMVVEIEEAREDEIFKRRESLQRTPPELSKRTVGEEEESGQIRRGSMKRIGTPLMLILNLD</sequence>